<gene>
    <name evidence="2" type="ORF">O181_021914</name>
</gene>
<sequence>MSLEVETIDEISSFTLAMVDEVQSNVPTTLPERSDVLVDEIHNSDKGRKFKHPPQINVIGLFHPALISCDITAVNILPNPRMPQALVTSEEKASRSLKGGSNLPKESCGSKP</sequence>
<protein>
    <submittedName>
        <fullName evidence="2">Uncharacterized protein</fullName>
    </submittedName>
</protein>
<name>A0A9Q3GX52_9BASI</name>
<comment type="caution">
    <text evidence="2">The sequence shown here is derived from an EMBL/GenBank/DDBJ whole genome shotgun (WGS) entry which is preliminary data.</text>
</comment>
<evidence type="ECO:0000313" key="3">
    <source>
        <dbReference type="Proteomes" id="UP000765509"/>
    </source>
</evidence>
<accession>A0A9Q3GX52</accession>
<dbReference type="AlphaFoldDB" id="A0A9Q3GX52"/>
<dbReference type="EMBL" id="AVOT02006686">
    <property type="protein sequence ID" value="MBW0482199.1"/>
    <property type="molecule type" value="Genomic_DNA"/>
</dbReference>
<feature type="region of interest" description="Disordered" evidence="1">
    <location>
        <begin position="86"/>
        <end position="112"/>
    </location>
</feature>
<proteinExistence type="predicted"/>
<organism evidence="2 3">
    <name type="scientific">Austropuccinia psidii MF-1</name>
    <dbReference type="NCBI Taxonomy" id="1389203"/>
    <lineage>
        <taxon>Eukaryota</taxon>
        <taxon>Fungi</taxon>
        <taxon>Dikarya</taxon>
        <taxon>Basidiomycota</taxon>
        <taxon>Pucciniomycotina</taxon>
        <taxon>Pucciniomycetes</taxon>
        <taxon>Pucciniales</taxon>
        <taxon>Sphaerophragmiaceae</taxon>
        <taxon>Austropuccinia</taxon>
    </lineage>
</organism>
<reference evidence="2" key="1">
    <citation type="submission" date="2021-03" db="EMBL/GenBank/DDBJ databases">
        <title>Draft genome sequence of rust myrtle Austropuccinia psidii MF-1, a brazilian biotype.</title>
        <authorList>
            <person name="Quecine M.C."/>
            <person name="Pachon D.M.R."/>
            <person name="Bonatelli M.L."/>
            <person name="Correr F.H."/>
            <person name="Franceschini L.M."/>
            <person name="Leite T.F."/>
            <person name="Margarido G.R.A."/>
            <person name="Almeida C.A."/>
            <person name="Ferrarezi J.A."/>
            <person name="Labate C.A."/>
        </authorList>
    </citation>
    <scope>NUCLEOTIDE SEQUENCE</scope>
    <source>
        <strain evidence="2">MF-1</strain>
    </source>
</reference>
<evidence type="ECO:0000313" key="2">
    <source>
        <dbReference type="EMBL" id="MBW0482199.1"/>
    </source>
</evidence>
<evidence type="ECO:0000256" key="1">
    <source>
        <dbReference type="SAM" id="MobiDB-lite"/>
    </source>
</evidence>
<keyword evidence="3" id="KW-1185">Reference proteome</keyword>
<dbReference type="Proteomes" id="UP000765509">
    <property type="component" value="Unassembled WGS sequence"/>
</dbReference>